<organism evidence="1 2">
    <name type="scientific">Lasiodiplodia mahajangana</name>
    <dbReference type="NCBI Taxonomy" id="1108764"/>
    <lineage>
        <taxon>Eukaryota</taxon>
        <taxon>Fungi</taxon>
        <taxon>Dikarya</taxon>
        <taxon>Ascomycota</taxon>
        <taxon>Pezizomycotina</taxon>
        <taxon>Dothideomycetes</taxon>
        <taxon>Dothideomycetes incertae sedis</taxon>
        <taxon>Botryosphaeriales</taxon>
        <taxon>Botryosphaeriaceae</taxon>
        <taxon>Lasiodiplodia</taxon>
    </lineage>
</organism>
<dbReference type="EMBL" id="JAPUUL010000750">
    <property type="protein sequence ID" value="KAJ8129480.1"/>
    <property type="molecule type" value="Genomic_DNA"/>
</dbReference>
<evidence type="ECO:0000313" key="1">
    <source>
        <dbReference type="EMBL" id="KAJ8129480.1"/>
    </source>
</evidence>
<name>A0ACC2JPR0_9PEZI</name>
<dbReference type="Proteomes" id="UP001153332">
    <property type="component" value="Unassembled WGS sequence"/>
</dbReference>
<keyword evidence="2" id="KW-1185">Reference proteome</keyword>
<accession>A0ACC2JPR0</accession>
<sequence>MIPRDPTDPYASFGHRLGRFFQLGLALMEGDTGALQETIKSLASEGGLLSIRELIERHIPLCRSDAARLELWRASVRPLFSMLAEKRVTNSTLLEMSNGAIYNALFGYNASRLQPLCDFLLSIANNWRSLTINDEDGQQSQFLELCTSTLAKIVDCNTQALVNDAIPPIVQRFKASLGSLKLEGTDFWILQADKNMEYIRRRLSVVKGIAQPSPAAIHSLSRASFIIRRDLPGELSAEGPRHDNDHADCTKIRILPTMSEILSTRQDYRPFYDPSQLHLPGLQGLIDRHFRLLRDDMVGQLKESISYELARPNNSQNQSLEKRGIRTHSYHINAIIDVTCTRRYGLEFHLQIEQPFSPDPRSKMDCEEYWAMSRRLETGALVCVLQDATAIFCVVSDSTVRPDPTRQKKRNDDEGAQSAKRSLYSHRDFSYVNLCLAEPQKVDVEVMIRAFMTGLSRKRVLVEFPGILLPSFQSTLLALQHIYKTADLPFSEILAPDENTPEDMVIPPPLYSTKLGFAFNLKSITNNGDDLVYSPLSPPDPDLLMNKSQLDRGQAVACLNTLRRAFQVIQGPPGTGKSWTGEAILKVLLDNRSHAQIGPILCVCYTNHALDQLLEHLWNRGITQIIRIGSRSKSTLLEDVNLRKVAREVERTRAEKQEAFKHGNTLTNVEKEIKSCLHQMNTADSAQAIQDYLIKIGETALHNAIFGAEAEEGWTKVTYKDENELLRAWVYGGAITQHIPRPLNTLRNLHPNMLSQQERQTLYRNWITELLEEPIEEFVSLEADHRQAKKDFENVHREIDLRVLSQCQVIGVTTTGLAKNLELLRKIDSKVLLCEEAGEVLESHILTALLPSLEHVILIGDHLQLRPQVANYELSVNNPLGEQYSLDVSLFERLVKPIHPAQPKLPFDTLTIQRRMHPSISNLIRKTIYSELEDAGHLSDYPEVVGMRKRLFWFDHNHLEGKADATQPLSTSHTNEFEVEMVAATVSHLVRQGVYSHNQIAVLTPYLGQLHQLRKRLRSSFEIVLGDQDIDELDRQGLELEVGSTPEIQKKSLGRCLTLATVDNFQGEEAEVIVISLVRSNPDGRCGFLKTSNRINVLLSRAKHGMYIFGNSTTYANVRMWSDIISMLKAEGNFGTKLPLQCPRHKDKAIEVGSLDDFVRLSPEAGCNIQCAAPCNWIPCSMRCTELLACGHQCPSLCGEICPEPAYCQVCASEEIKSMVVDMLEMKEYREIDLDTEPCIFPDCMHVLTVTSMDGQLGMSDHYEIAESGQINGIKELGDAAHVKSCPTCRGSLRNISRYGRLVRQALLEESTKKFITWSHNKSMEFESRLLDEQGRLDNSKSRKEILATIGRQGELRIAGQRLQQLLAICEWVGYGRYDYIIRLYREIVGYLHYVRVEEQPYQRVHDLVQHARRHGTGSGQFLINPSKLETRGLLLAGSLLLRCDLLILKDFMALRGQVDGGLTTIIIDLQTTLNDCNELVRLAREKKYVRHEAEGHIYFTQFVGLVRSFYLEKKTHTSEESADMDRLRTQGEGHLAEARVLLDNYKGSTLHLVKEFEAAESMLKNFRYAPIGVEEKRAIWLAMSKEFSGTGHWYACENGHPFTVGECGMPMEQTRCPECGAPVGGQNHTNAAGVQHDAEMDALGTATEGLRL</sequence>
<evidence type="ECO:0000313" key="2">
    <source>
        <dbReference type="Proteomes" id="UP001153332"/>
    </source>
</evidence>
<proteinExistence type="predicted"/>
<comment type="caution">
    <text evidence="1">The sequence shown here is derived from an EMBL/GenBank/DDBJ whole genome shotgun (WGS) entry which is preliminary data.</text>
</comment>
<protein>
    <submittedName>
        <fullName evidence="1">Uncharacterized protein</fullName>
    </submittedName>
</protein>
<reference evidence="1" key="1">
    <citation type="submission" date="2022-12" db="EMBL/GenBank/DDBJ databases">
        <title>Genome Sequence of Lasiodiplodia mahajangana.</title>
        <authorList>
            <person name="Buettner E."/>
        </authorList>
    </citation>
    <scope>NUCLEOTIDE SEQUENCE</scope>
    <source>
        <strain evidence="1">VT137</strain>
    </source>
</reference>
<gene>
    <name evidence="1" type="ORF">O1611_g4151</name>
</gene>